<gene>
    <name evidence="2" type="ORF">METZ01_LOCUS360770</name>
</gene>
<dbReference type="EMBL" id="UINC01128271">
    <property type="protein sequence ID" value="SVD07916.1"/>
    <property type="molecule type" value="Genomic_DNA"/>
</dbReference>
<dbReference type="InterPro" id="IPR013217">
    <property type="entry name" value="Methyltransf_12"/>
</dbReference>
<proteinExistence type="predicted"/>
<accession>A0A382SDG6</accession>
<feature type="domain" description="Methyltransferase type 12" evidence="1">
    <location>
        <begin position="52"/>
        <end position="158"/>
    </location>
</feature>
<sequence>MALSDFSGPDYIDDWWRDLNERWPERVAISEYLVHRLVSWCKRSNHTEHSILELGVGGGAIAASVLNALKKANIQPLHFTGIDIEPELTRQVEGRLSGITQTRIHIYDADLRDRGWTENLGQFDVIYSLQTFHDLGGHRALTDIYQGVFSLLSAGGLLINADFVIPFPNDNPEKPRRLPVDTHHHILTTLGYTGFKNEISMGKLACMTAGRD</sequence>
<dbReference type="CDD" id="cd02440">
    <property type="entry name" value="AdoMet_MTases"/>
    <property type="match status" value="1"/>
</dbReference>
<organism evidence="2">
    <name type="scientific">marine metagenome</name>
    <dbReference type="NCBI Taxonomy" id="408172"/>
    <lineage>
        <taxon>unclassified sequences</taxon>
        <taxon>metagenomes</taxon>
        <taxon>ecological metagenomes</taxon>
    </lineage>
</organism>
<dbReference type="Pfam" id="PF08242">
    <property type="entry name" value="Methyltransf_12"/>
    <property type="match status" value="1"/>
</dbReference>
<dbReference type="SUPFAM" id="SSF53335">
    <property type="entry name" value="S-adenosyl-L-methionine-dependent methyltransferases"/>
    <property type="match status" value="1"/>
</dbReference>
<dbReference type="Gene3D" id="3.40.50.150">
    <property type="entry name" value="Vaccinia Virus protein VP39"/>
    <property type="match status" value="1"/>
</dbReference>
<evidence type="ECO:0000259" key="1">
    <source>
        <dbReference type="Pfam" id="PF08242"/>
    </source>
</evidence>
<evidence type="ECO:0000313" key="2">
    <source>
        <dbReference type="EMBL" id="SVD07916.1"/>
    </source>
</evidence>
<dbReference type="InterPro" id="IPR029063">
    <property type="entry name" value="SAM-dependent_MTases_sf"/>
</dbReference>
<reference evidence="2" key="1">
    <citation type="submission" date="2018-05" db="EMBL/GenBank/DDBJ databases">
        <authorList>
            <person name="Lanie J.A."/>
            <person name="Ng W.-L."/>
            <person name="Kazmierczak K.M."/>
            <person name="Andrzejewski T.M."/>
            <person name="Davidsen T.M."/>
            <person name="Wayne K.J."/>
            <person name="Tettelin H."/>
            <person name="Glass J.I."/>
            <person name="Rusch D."/>
            <person name="Podicherti R."/>
            <person name="Tsui H.-C.T."/>
            <person name="Winkler M.E."/>
        </authorList>
    </citation>
    <scope>NUCLEOTIDE SEQUENCE</scope>
</reference>
<protein>
    <recommendedName>
        <fullName evidence="1">Methyltransferase type 12 domain-containing protein</fullName>
    </recommendedName>
</protein>
<name>A0A382SDG6_9ZZZZ</name>
<dbReference type="AlphaFoldDB" id="A0A382SDG6"/>